<evidence type="ECO:0008006" key="4">
    <source>
        <dbReference type="Google" id="ProtNLM"/>
    </source>
</evidence>
<protein>
    <recommendedName>
        <fullName evidence="4">DUF2125 domain-containing protein</fullName>
    </recommendedName>
</protein>
<dbReference type="AlphaFoldDB" id="A0A2W5M1P0"/>
<keyword evidence="1" id="KW-0812">Transmembrane</keyword>
<proteinExistence type="predicted"/>
<keyword evidence="1" id="KW-1133">Transmembrane helix</keyword>
<evidence type="ECO:0000313" key="3">
    <source>
        <dbReference type="Proteomes" id="UP000249577"/>
    </source>
</evidence>
<dbReference type="Proteomes" id="UP000249577">
    <property type="component" value="Unassembled WGS sequence"/>
</dbReference>
<dbReference type="Pfam" id="PF09898">
    <property type="entry name" value="DUF2125"/>
    <property type="match status" value="1"/>
</dbReference>
<gene>
    <name evidence="2" type="ORF">DI565_18425</name>
</gene>
<feature type="transmembrane region" description="Helical" evidence="1">
    <location>
        <begin position="21"/>
        <end position="42"/>
    </location>
</feature>
<name>A0A2W5M1P0_ANCNO</name>
<dbReference type="InterPro" id="IPR018666">
    <property type="entry name" value="DUF2125"/>
</dbReference>
<reference evidence="2 3" key="1">
    <citation type="submission" date="2017-08" db="EMBL/GenBank/DDBJ databases">
        <title>Infants hospitalized years apart are colonized by the same room-sourced microbial strains.</title>
        <authorList>
            <person name="Brooks B."/>
            <person name="Olm M.R."/>
            <person name="Firek B.A."/>
            <person name="Baker R."/>
            <person name="Thomas B.C."/>
            <person name="Morowitz M.J."/>
            <person name="Banfield J.F."/>
        </authorList>
    </citation>
    <scope>NUCLEOTIDE SEQUENCE [LARGE SCALE GENOMIC DNA]</scope>
    <source>
        <strain evidence="2">S2_005_003_R2_43</strain>
    </source>
</reference>
<organism evidence="2 3">
    <name type="scientific">Ancylobacter novellus</name>
    <name type="common">Thiobacillus novellus</name>
    <dbReference type="NCBI Taxonomy" id="921"/>
    <lineage>
        <taxon>Bacteria</taxon>
        <taxon>Pseudomonadati</taxon>
        <taxon>Pseudomonadota</taxon>
        <taxon>Alphaproteobacteria</taxon>
        <taxon>Hyphomicrobiales</taxon>
        <taxon>Xanthobacteraceae</taxon>
        <taxon>Ancylobacter</taxon>
    </lineage>
</organism>
<evidence type="ECO:0000256" key="1">
    <source>
        <dbReference type="SAM" id="Phobius"/>
    </source>
</evidence>
<evidence type="ECO:0000313" key="2">
    <source>
        <dbReference type="EMBL" id="PZQ11273.1"/>
    </source>
</evidence>
<accession>A0A2W5M1P0</accession>
<keyword evidence="1" id="KW-0472">Membrane</keyword>
<comment type="caution">
    <text evidence="2">The sequence shown here is derived from an EMBL/GenBank/DDBJ whole genome shotgun (WGS) entry which is preliminary data.</text>
</comment>
<dbReference type="EMBL" id="QFPN01000012">
    <property type="protein sequence ID" value="PZQ11273.1"/>
    <property type="molecule type" value="Genomic_DNA"/>
</dbReference>
<sequence length="351" mass="37157">MGMTTETAAPSPDTRRGRWRIFVPTLLLLIAGLGWTGFWFWASARAEEAVDVWLAREAKLGRVYACGERHVGGYPFRIELECRNPSARIAVEGGEATGAAPRFLAVGQIYDPKRLIGELTGPVALTGPDGRKADLSFADAMGSAKVEGRRFERGSLEIKSPRLTTPEGEIGTAAELTIHVRRAPDAPDGTYDLAAAVDQASSSLFDSLPVGSGPVSVEFQARADGLEDFRPGPIGDRLKAFADAGGRVKVALARIARGDVAAEARGEAGLDQQGRIDGSFDVTARGVDELVKSFAGGEERGGLSSLIGVGAKMLGKPAELDGQAATVYRVALDKGRVRLGPFKLTRLPPAF</sequence>